<dbReference type="InterPro" id="IPR027417">
    <property type="entry name" value="P-loop_NTPase"/>
</dbReference>
<dbReference type="NCBIfam" id="NF007739">
    <property type="entry name" value="PRK10419.1"/>
    <property type="match status" value="2"/>
</dbReference>
<protein>
    <submittedName>
        <fullName evidence="6">Peptide/nickel transport system ATP-binding protein</fullName>
    </submittedName>
</protein>
<evidence type="ECO:0000256" key="1">
    <source>
        <dbReference type="ARBA" id="ARBA00005417"/>
    </source>
</evidence>
<accession>A0A5S5DX90</accession>
<dbReference type="SMART" id="SM00382">
    <property type="entry name" value="AAA"/>
    <property type="match status" value="2"/>
</dbReference>
<dbReference type="Pfam" id="PF08352">
    <property type="entry name" value="oligo_HPY"/>
    <property type="match status" value="2"/>
</dbReference>
<dbReference type="InterPro" id="IPR003439">
    <property type="entry name" value="ABC_transporter-like_ATP-bd"/>
</dbReference>
<evidence type="ECO:0000256" key="3">
    <source>
        <dbReference type="ARBA" id="ARBA00022741"/>
    </source>
</evidence>
<dbReference type="GO" id="GO:0015833">
    <property type="term" value="P:peptide transport"/>
    <property type="evidence" value="ECO:0007669"/>
    <property type="project" value="InterPro"/>
</dbReference>
<keyword evidence="4 6" id="KW-0067">ATP-binding</keyword>
<feature type="domain" description="ABC transporter" evidence="5">
    <location>
        <begin position="295"/>
        <end position="545"/>
    </location>
</feature>
<name>A0A5S5DX90_9FLAO</name>
<comment type="similarity">
    <text evidence="1">Belongs to the ABC transporter superfamily.</text>
</comment>
<dbReference type="Pfam" id="PF00005">
    <property type="entry name" value="ABC_tran"/>
    <property type="match status" value="2"/>
</dbReference>
<evidence type="ECO:0000256" key="4">
    <source>
        <dbReference type="ARBA" id="ARBA00022840"/>
    </source>
</evidence>
<dbReference type="PROSITE" id="PS00211">
    <property type="entry name" value="ABC_TRANSPORTER_1"/>
    <property type="match status" value="2"/>
</dbReference>
<dbReference type="NCBIfam" id="NF008453">
    <property type="entry name" value="PRK11308.1"/>
    <property type="match status" value="2"/>
</dbReference>
<evidence type="ECO:0000259" key="5">
    <source>
        <dbReference type="PROSITE" id="PS50893"/>
    </source>
</evidence>
<feature type="domain" description="ABC transporter" evidence="5">
    <location>
        <begin position="2"/>
        <end position="247"/>
    </location>
</feature>
<dbReference type="EMBL" id="VNIA01000001">
    <property type="protein sequence ID" value="TYP99878.1"/>
    <property type="molecule type" value="Genomic_DNA"/>
</dbReference>
<reference evidence="6 7" key="1">
    <citation type="submission" date="2019-07" db="EMBL/GenBank/DDBJ databases">
        <title>Genomic Encyclopedia of Type Strains, Phase IV (KMG-IV): sequencing the most valuable type-strain genomes for metagenomic binning, comparative biology and taxonomic classification.</title>
        <authorList>
            <person name="Goeker M."/>
        </authorList>
    </citation>
    <scope>NUCLEOTIDE SEQUENCE [LARGE SCALE GENOMIC DNA]</scope>
    <source>
        <strain evidence="6 7">DSM 18961</strain>
    </source>
</reference>
<dbReference type="GO" id="GO:0005524">
    <property type="term" value="F:ATP binding"/>
    <property type="evidence" value="ECO:0007669"/>
    <property type="project" value="UniProtKB-KW"/>
</dbReference>
<evidence type="ECO:0000313" key="7">
    <source>
        <dbReference type="Proteomes" id="UP000323136"/>
    </source>
</evidence>
<keyword evidence="2" id="KW-0813">Transport</keyword>
<gene>
    <name evidence="6" type="ORF">C7447_101483</name>
</gene>
<dbReference type="PROSITE" id="PS50893">
    <property type="entry name" value="ABC_TRANSPORTER_2"/>
    <property type="match status" value="2"/>
</dbReference>
<dbReference type="AlphaFoldDB" id="A0A5S5DX90"/>
<organism evidence="6 7">
    <name type="scientific">Tenacibaculum adriaticum</name>
    <dbReference type="NCBI Taxonomy" id="413713"/>
    <lineage>
        <taxon>Bacteria</taxon>
        <taxon>Pseudomonadati</taxon>
        <taxon>Bacteroidota</taxon>
        <taxon>Flavobacteriia</taxon>
        <taxon>Flavobacteriales</taxon>
        <taxon>Flavobacteriaceae</taxon>
        <taxon>Tenacibaculum</taxon>
    </lineage>
</organism>
<dbReference type="FunFam" id="3.40.50.300:FF:000016">
    <property type="entry name" value="Oligopeptide ABC transporter ATP-binding component"/>
    <property type="match status" value="2"/>
</dbReference>
<keyword evidence="3" id="KW-0547">Nucleotide-binding</keyword>
<dbReference type="OrthoDB" id="1115710at2"/>
<dbReference type="SUPFAM" id="SSF52540">
    <property type="entry name" value="P-loop containing nucleoside triphosphate hydrolases"/>
    <property type="match status" value="2"/>
</dbReference>
<dbReference type="InterPro" id="IPR050319">
    <property type="entry name" value="ABC_transp_ATP-bind"/>
</dbReference>
<dbReference type="Proteomes" id="UP000323136">
    <property type="component" value="Unassembled WGS sequence"/>
</dbReference>
<sequence>MVSAKNISISFSENKVVNNISFEIKPNNILGVVGESGSGKSVTSLAILGLLPKAAKVEGEIIFNKKKLLSFSEKDFQKIRGKEIAMIFQEPMSSLNPTLTCGFQVVEILQQHTNLSPSEIQTEVISLFEKVKLPRPEQIYSSYPHQISGGQKQRVIIAMAIACKPKLLIADEPTTALDVTVQKEIIHLLKELQQENGLSILFITHDLALVSEIADEVVVMYKGSAIEQGNAKEIFLNPKENYTKALINSKPNLKNRSKTLPTVTDFINNTIDYSIYSDEERSKFHQKIYNQTPLLEVYNLKKEFFSKESWFTKPDIIKAVDDVSFKIYEGETLGLVGESGCGKTTLGRTILQLEKATSGQIKYKGQEITHLSKSEFKNLRKEIQIIFQDPFSSLNPRIPVGKAIMEPMKVHDIFSSSKERKEYVLKLLKKVGLEPEHFYRYPHEFSGGQRQRIGIARTIALQPKLIICDESVSALDVSVQAQVLNLLNQLKSEYKFTYIFISHDLSVVKYMADQLMVMNKGKIEEINDADIIYQNPKTSYTKKLIDSIPKGI</sequence>
<dbReference type="InterPro" id="IPR003593">
    <property type="entry name" value="AAA+_ATPase"/>
</dbReference>
<dbReference type="GO" id="GO:0055085">
    <property type="term" value="P:transmembrane transport"/>
    <property type="evidence" value="ECO:0007669"/>
    <property type="project" value="UniProtKB-ARBA"/>
</dbReference>
<dbReference type="InterPro" id="IPR013563">
    <property type="entry name" value="Oligopep_ABC_C"/>
</dbReference>
<dbReference type="PANTHER" id="PTHR43776:SF7">
    <property type="entry name" value="D,D-DIPEPTIDE TRANSPORT ATP-BINDING PROTEIN DDPF-RELATED"/>
    <property type="match status" value="1"/>
</dbReference>
<proteinExistence type="inferred from homology"/>
<dbReference type="RefSeq" id="WP_148868579.1">
    <property type="nucleotide sequence ID" value="NZ_VNIA01000001.1"/>
</dbReference>
<keyword evidence="7" id="KW-1185">Reference proteome</keyword>
<dbReference type="NCBIfam" id="NF010167">
    <property type="entry name" value="PRK13648.1"/>
    <property type="match status" value="2"/>
</dbReference>
<dbReference type="InterPro" id="IPR017871">
    <property type="entry name" value="ABC_transporter-like_CS"/>
</dbReference>
<dbReference type="GO" id="GO:0016887">
    <property type="term" value="F:ATP hydrolysis activity"/>
    <property type="evidence" value="ECO:0007669"/>
    <property type="project" value="InterPro"/>
</dbReference>
<dbReference type="PANTHER" id="PTHR43776">
    <property type="entry name" value="TRANSPORT ATP-BINDING PROTEIN"/>
    <property type="match status" value="1"/>
</dbReference>
<evidence type="ECO:0000313" key="6">
    <source>
        <dbReference type="EMBL" id="TYP99878.1"/>
    </source>
</evidence>
<dbReference type="CDD" id="cd03257">
    <property type="entry name" value="ABC_NikE_OppD_transporters"/>
    <property type="match status" value="2"/>
</dbReference>
<dbReference type="Gene3D" id="3.40.50.300">
    <property type="entry name" value="P-loop containing nucleotide triphosphate hydrolases"/>
    <property type="match status" value="2"/>
</dbReference>
<comment type="caution">
    <text evidence="6">The sequence shown here is derived from an EMBL/GenBank/DDBJ whole genome shotgun (WGS) entry which is preliminary data.</text>
</comment>
<evidence type="ECO:0000256" key="2">
    <source>
        <dbReference type="ARBA" id="ARBA00022448"/>
    </source>
</evidence>